<feature type="transmembrane region" description="Helical" evidence="1">
    <location>
        <begin position="89"/>
        <end position="107"/>
    </location>
</feature>
<reference evidence="3 4" key="2">
    <citation type="submission" date="2024-07" db="EMBL/GenBank/DDBJ databases">
        <authorList>
            <person name="Akdeniz Z."/>
        </authorList>
    </citation>
    <scope>NUCLEOTIDE SEQUENCE [LARGE SCALE GENOMIC DNA]</scope>
</reference>
<dbReference type="Proteomes" id="UP001642409">
    <property type="component" value="Unassembled WGS sequence"/>
</dbReference>
<feature type="transmembrane region" description="Helical" evidence="1">
    <location>
        <begin position="119"/>
        <end position="138"/>
    </location>
</feature>
<keyword evidence="1" id="KW-0812">Transmembrane</keyword>
<evidence type="ECO:0000313" key="2">
    <source>
        <dbReference type="EMBL" id="CAI9922268.1"/>
    </source>
</evidence>
<feature type="transmembrane region" description="Helical" evidence="1">
    <location>
        <begin position="55"/>
        <end position="77"/>
    </location>
</feature>
<dbReference type="AlphaFoldDB" id="A0AA86NMM1"/>
<keyword evidence="4" id="KW-1185">Reference proteome</keyword>
<organism evidence="2">
    <name type="scientific">Hexamita inflata</name>
    <dbReference type="NCBI Taxonomy" id="28002"/>
    <lineage>
        <taxon>Eukaryota</taxon>
        <taxon>Metamonada</taxon>
        <taxon>Diplomonadida</taxon>
        <taxon>Hexamitidae</taxon>
        <taxon>Hexamitinae</taxon>
        <taxon>Hexamita</taxon>
    </lineage>
</organism>
<dbReference type="EMBL" id="CAXDID020000024">
    <property type="protein sequence ID" value="CAL5989789.1"/>
    <property type="molecule type" value="Genomic_DNA"/>
</dbReference>
<evidence type="ECO:0000313" key="4">
    <source>
        <dbReference type="Proteomes" id="UP001642409"/>
    </source>
</evidence>
<evidence type="ECO:0000313" key="3">
    <source>
        <dbReference type="EMBL" id="CAL5989789.1"/>
    </source>
</evidence>
<keyword evidence="1" id="KW-1133">Transmembrane helix</keyword>
<sequence>MTNYVIQVKQVQTCSSSKSREEMYQRQERTVLFETFAIILTNIYKYNFSQKSSRFSTFASSFFLGSSFFTVFMNGLLSVCGEFFVNSRMALLWVIFTCCGCAFPIRSNGSYSCVFGQNGWLCSLLASSAFAFITGFGFTGSKPNGSTVVTGYTTGFFTWYLILAGAKLQHCICKIILDLIQHIQ</sequence>
<gene>
    <name evidence="3" type="ORF">HINF_LOCUS11030</name>
    <name evidence="2" type="ORF">HINF_LOCUS9913</name>
</gene>
<dbReference type="EMBL" id="CATOUU010000248">
    <property type="protein sequence ID" value="CAI9922268.1"/>
    <property type="molecule type" value="Genomic_DNA"/>
</dbReference>
<reference evidence="2" key="1">
    <citation type="submission" date="2023-06" db="EMBL/GenBank/DDBJ databases">
        <authorList>
            <person name="Kurt Z."/>
        </authorList>
    </citation>
    <scope>NUCLEOTIDE SEQUENCE</scope>
</reference>
<accession>A0AA86NMM1</accession>
<proteinExistence type="predicted"/>
<evidence type="ECO:0000256" key="1">
    <source>
        <dbReference type="SAM" id="Phobius"/>
    </source>
</evidence>
<name>A0AA86NMM1_9EUKA</name>
<keyword evidence="1" id="KW-0472">Membrane</keyword>
<protein>
    <submittedName>
        <fullName evidence="3">Hypothetical_protein</fullName>
    </submittedName>
</protein>
<comment type="caution">
    <text evidence="2">The sequence shown here is derived from an EMBL/GenBank/DDBJ whole genome shotgun (WGS) entry which is preliminary data.</text>
</comment>